<dbReference type="Gene3D" id="3.30.70.20">
    <property type="match status" value="1"/>
</dbReference>
<keyword evidence="2" id="KW-0408">Iron</keyword>
<dbReference type="SUPFAM" id="SSF54862">
    <property type="entry name" value="4Fe-4S ferredoxins"/>
    <property type="match status" value="1"/>
</dbReference>
<dbReference type="InterPro" id="IPR007525">
    <property type="entry name" value="FrhB_FdhB_C"/>
</dbReference>
<keyword evidence="1" id="KW-0479">Metal-binding</keyword>
<dbReference type="PROSITE" id="PS00198">
    <property type="entry name" value="4FE4S_FER_1"/>
    <property type="match status" value="2"/>
</dbReference>
<dbReference type="PANTHER" id="PTHR43193">
    <property type="match status" value="1"/>
</dbReference>
<dbReference type="EMBL" id="CP083680">
    <property type="protein sequence ID" value="UYU65287.1"/>
    <property type="molecule type" value="Genomic_DNA"/>
</dbReference>
<evidence type="ECO:0000313" key="5">
    <source>
        <dbReference type="EMBL" id="UYU65287.1"/>
    </source>
</evidence>
<name>A0A412GHS5_BACT4</name>
<dbReference type="GO" id="GO:0051536">
    <property type="term" value="F:iron-sulfur cluster binding"/>
    <property type="evidence" value="ECO:0007669"/>
    <property type="project" value="UniProtKB-KW"/>
</dbReference>
<evidence type="ECO:0000256" key="3">
    <source>
        <dbReference type="ARBA" id="ARBA00023014"/>
    </source>
</evidence>
<dbReference type="Proteomes" id="UP001156218">
    <property type="component" value="Chromosome"/>
</dbReference>
<proteinExistence type="predicted"/>
<reference evidence="5 6" key="1">
    <citation type="submission" date="2021-06" db="EMBL/GenBank/DDBJ databases">
        <title>Interrogation of the integrated mobile genetic elements in gut-associated Bacteroides with a consensus prediction approach.</title>
        <authorList>
            <person name="Campbell D.E."/>
            <person name="Leigh J.R."/>
            <person name="Kim T."/>
            <person name="England W."/>
            <person name="Whitaker R.J."/>
            <person name="Degnan P.H."/>
        </authorList>
    </citation>
    <scope>NUCLEOTIDE SEQUENCE [LARGE SCALE GENOMIC DNA]</scope>
    <source>
        <strain evidence="5 6">WAL8669</strain>
    </source>
</reference>
<dbReference type="RefSeq" id="WP_055228924.1">
    <property type="nucleotide sequence ID" value="NZ_CP083680.1"/>
</dbReference>
<dbReference type="InterPro" id="IPR017896">
    <property type="entry name" value="4Fe4S_Fe-S-bd"/>
</dbReference>
<sequence length="385" mass="44453">MIHIKKKQDCCGCAACVQVCPKQCIEMRADNEGFFYPKVCTVNCTNCDLCEKVCPVINKNESRVPVNTVAAINTDENVRMKSSSGGIFSLLAKIVIEQDGVVFGVRFDNEWNVIHDYIDKEEDLDHFCGSKYVQSHIGNAFSQVRSYLQAGRMVLFSGTPCQVAGLYKYLRKDYGNLVTVDFVCHGVPSQKVWQSYLNYELKMKQGQTGEGEFKSFKKISFRNKTNGWKKYNIELIFSDSQRYMQYFAENPYMIGFINNLYLRPSCYHCAFRSFRSHSNFTLADFWGVENIHPEIDDDKGVSVLFVNDNNAYVEKLLNRISYKKVSFDDVVLGNRSIVSSYDCPQYRHLFFKKLSLGFDFNLSILKPNLFDRVMMKIERTFQNKC</sequence>
<organism evidence="5 6">
    <name type="scientific">Bacteroides thetaiotaomicron</name>
    <dbReference type="NCBI Taxonomy" id="818"/>
    <lineage>
        <taxon>Bacteria</taxon>
        <taxon>Pseudomonadati</taxon>
        <taxon>Bacteroidota</taxon>
        <taxon>Bacteroidia</taxon>
        <taxon>Bacteroidales</taxon>
        <taxon>Bacteroidaceae</taxon>
        <taxon>Bacteroides</taxon>
    </lineage>
</organism>
<dbReference type="GO" id="GO:0046872">
    <property type="term" value="F:metal ion binding"/>
    <property type="evidence" value="ECO:0007669"/>
    <property type="project" value="UniProtKB-KW"/>
</dbReference>
<evidence type="ECO:0000256" key="1">
    <source>
        <dbReference type="ARBA" id="ARBA00022723"/>
    </source>
</evidence>
<gene>
    <name evidence="5" type="ORF">KQP68_17120</name>
</gene>
<feature type="domain" description="4Fe-4S ferredoxin-type" evidence="4">
    <location>
        <begin position="1"/>
        <end position="30"/>
    </location>
</feature>
<accession>A0A412GHS5</accession>
<dbReference type="PROSITE" id="PS51379">
    <property type="entry name" value="4FE4S_FER_2"/>
    <property type="match status" value="2"/>
</dbReference>
<evidence type="ECO:0000313" key="6">
    <source>
        <dbReference type="Proteomes" id="UP001156218"/>
    </source>
</evidence>
<evidence type="ECO:0000259" key="4">
    <source>
        <dbReference type="PROSITE" id="PS51379"/>
    </source>
</evidence>
<dbReference type="Pfam" id="PF12838">
    <property type="entry name" value="Fer4_7"/>
    <property type="match status" value="1"/>
</dbReference>
<evidence type="ECO:0000256" key="2">
    <source>
        <dbReference type="ARBA" id="ARBA00023004"/>
    </source>
</evidence>
<protein>
    <submittedName>
        <fullName evidence="5">Coenzyme F420 hydrogenase/dehydrogenase, beta subunit C-terminal domain</fullName>
    </submittedName>
</protein>
<dbReference type="PANTHER" id="PTHR43193:SF2">
    <property type="entry name" value="POLYFERREDOXIN PROTEIN FWDF"/>
    <property type="match status" value="1"/>
</dbReference>
<dbReference type="InterPro" id="IPR052977">
    <property type="entry name" value="Polyferredoxin-like_ET"/>
</dbReference>
<dbReference type="AlphaFoldDB" id="A0A412GHS5"/>
<feature type="domain" description="4Fe-4S ferredoxin-type" evidence="4">
    <location>
        <begin position="35"/>
        <end position="62"/>
    </location>
</feature>
<dbReference type="Pfam" id="PF04432">
    <property type="entry name" value="FrhB_FdhB_C"/>
    <property type="match status" value="1"/>
</dbReference>
<keyword evidence="3" id="KW-0411">Iron-sulfur</keyword>
<dbReference type="InterPro" id="IPR017900">
    <property type="entry name" value="4Fe4S_Fe_S_CS"/>
</dbReference>